<dbReference type="Proteomes" id="UP000199028">
    <property type="component" value="Unassembled WGS sequence"/>
</dbReference>
<keyword evidence="2" id="KW-0808">Transferase</keyword>
<organism evidence="2 3">
    <name type="scientific">Lentzea flaviverrucosa</name>
    <dbReference type="NCBI Taxonomy" id="200379"/>
    <lineage>
        <taxon>Bacteria</taxon>
        <taxon>Bacillati</taxon>
        <taxon>Actinomycetota</taxon>
        <taxon>Actinomycetes</taxon>
        <taxon>Pseudonocardiales</taxon>
        <taxon>Pseudonocardiaceae</taxon>
        <taxon>Lentzea</taxon>
    </lineage>
</organism>
<dbReference type="PROSITE" id="PS50043">
    <property type="entry name" value="HTH_LUXR_2"/>
    <property type="match status" value="1"/>
</dbReference>
<proteinExistence type="predicted"/>
<keyword evidence="2" id="KW-0723">Serine/threonine-protein kinase</keyword>
<dbReference type="AlphaFoldDB" id="A0A1H9ETY5"/>
<dbReference type="Gene3D" id="1.10.10.10">
    <property type="entry name" value="Winged helix-like DNA-binding domain superfamily/Winged helix DNA-binding domain"/>
    <property type="match status" value="1"/>
</dbReference>
<dbReference type="SMART" id="SM00421">
    <property type="entry name" value="HTH_LUXR"/>
    <property type="match status" value="1"/>
</dbReference>
<evidence type="ECO:0000313" key="3">
    <source>
        <dbReference type="Proteomes" id="UP000199028"/>
    </source>
</evidence>
<name>A0A1H9ETY5_9PSEU</name>
<evidence type="ECO:0000313" key="2">
    <source>
        <dbReference type="EMBL" id="SEQ29099.1"/>
    </source>
</evidence>
<dbReference type="CDD" id="cd06170">
    <property type="entry name" value="LuxR_C_like"/>
    <property type="match status" value="1"/>
</dbReference>
<dbReference type="PANTHER" id="PTHR47691">
    <property type="entry name" value="REGULATOR-RELATED"/>
    <property type="match status" value="1"/>
</dbReference>
<evidence type="ECO:0000259" key="1">
    <source>
        <dbReference type="PROSITE" id="PS50043"/>
    </source>
</evidence>
<dbReference type="InterPro" id="IPR000792">
    <property type="entry name" value="Tscrpt_reg_LuxR_C"/>
</dbReference>
<dbReference type="GO" id="GO:0003677">
    <property type="term" value="F:DNA binding"/>
    <property type="evidence" value="ECO:0007669"/>
    <property type="project" value="InterPro"/>
</dbReference>
<dbReference type="SUPFAM" id="SSF52540">
    <property type="entry name" value="P-loop containing nucleoside triphosphate hydrolases"/>
    <property type="match status" value="1"/>
</dbReference>
<gene>
    <name evidence="2" type="ORF">SAMN05216195_10269</name>
</gene>
<protein>
    <submittedName>
        <fullName evidence="2">Non-specific serine/threonine protein kinase</fullName>
    </submittedName>
</protein>
<dbReference type="GO" id="GO:0016887">
    <property type="term" value="F:ATP hydrolysis activity"/>
    <property type="evidence" value="ECO:0007669"/>
    <property type="project" value="InterPro"/>
</dbReference>
<dbReference type="PRINTS" id="PR00364">
    <property type="entry name" value="DISEASERSIST"/>
</dbReference>
<dbReference type="SUPFAM" id="SSF46894">
    <property type="entry name" value="C-terminal effector domain of the bipartite response regulators"/>
    <property type="match status" value="1"/>
</dbReference>
<dbReference type="Pfam" id="PF00196">
    <property type="entry name" value="GerE"/>
    <property type="match status" value="1"/>
</dbReference>
<dbReference type="Gene3D" id="3.40.50.300">
    <property type="entry name" value="P-loop containing nucleotide triphosphate hydrolases"/>
    <property type="match status" value="1"/>
</dbReference>
<dbReference type="InterPro" id="IPR016032">
    <property type="entry name" value="Sig_transdc_resp-reg_C-effctor"/>
</dbReference>
<dbReference type="EMBL" id="FOFT01000002">
    <property type="protein sequence ID" value="SEQ29099.1"/>
    <property type="molecule type" value="Genomic_DNA"/>
</dbReference>
<dbReference type="GO" id="GO:0006355">
    <property type="term" value="P:regulation of DNA-templated transcription"/>
    <property type="evidence" value="ECO:0007669"/>
    <property type="project" value="InterPro"/>
</dbReference>
<reference evidence="3" key="1">
    <citation type="submission" date="2016-10" db="EMBL/GenBank/DDBJ databases">
        <authorList>
            <person name="Varghese N."/>
            <person name="Submissions S."/>
        </authorList>
    </citation>
    <scope>NUCLEOTIDE SEQUENCE [LARGE SCALE GENOMIC DNA]</scope>
    <source>
        <strain evidence="3">CGMCC 4.578</strain>
    </source>
</reference>
<dbReference type="InterPro" id="IPR036388">
    <property type="entry name" value="WH-like_DNA-bd_sf"/>
</dbReference>
<keyword evidence="3" id="KW-1185">Reference proteome</keyword>
<feature type="domain" description="HTH luxR-type" evidence="1">
    <location>
        <begin position="709"/>
        <end position="774"/>
    </location>
</feature>
<sequence>MDESLVPGELTSLIGRGKFLEEAGQAFRSARVLTFVGPGGVGKTRVAERLVHAATDGDDAFECGRVHLAELLDSEDRLASVIAQAFGLHENSAVPAEKLVTEHLRSRRTLLLLDNCEHLVGNRPGSGPVPQLLRRLLRAAPGLRVLATSQIRLGVEGEHLLQVPPLCTGTEESADPEALTTVHEALRLLIVRARSVGVEITDADFPVANRLCRMLDGLPLAIELAASQLDVMSLRSIVEHPDLLELLVDGPAEEARHRTLRTMLELSQKLLSRDEQRMWMLMTVFEGGFDLTSAQAVCAGQEISRAQVQPLLSQLVRKSLLRVTHQDGVTRYQMLHVIRQFGHELLAVAEDASPTRARQDHADFFSDLARRGAELWLDGEVEWMHRLLTELPNLRAAQRHFLAHPQQRLRGLELAINLTRTRCHIFAGQMNDARRMLTLALQANAGPPSPELIGATSMLTWIALLQGQHDLAKPLLDRAERDAAALGLQDAINPLLYASATSIFLCERDPALAREALPALERAEQAFQRGGNAGDTFMGALFRAMAVAFMGTREQAVPLCDRLMASVKDSDAQWSISWATWTRGLVEFVHGSVHRAITLAQTALRIQRQIGDTWGLTWSTWLIAVGAGKLGDHELAGRVLGVVNSVQQDSTTRVRNMQPFMRVDSQIRKHGCHVLGEDRFEQAIGDGESLTVEDGLTLALTPVCDMHRMRVGEELLTPKERQVVEHIAQGKRYAEIGDELDISDRTVEVHVRNAKRKLDLPSKSQLIAWFLEPRRASA</sequence>
<keyword evidence="2" id="KW-0418">Kinase</keyword>
<dbReference type="PANTHER" id="PTHR47691:SF3">
    <property type="entry name" value="HTH-TYPE TRANSCRIPTIONAL REGULATOR RV0890C-RELATED"/>
    <property type="match status" value="1"/>
</dbReference>
<dbReference type="PRINTS" id="PR00038">
    <property type="entry name" value="HTHLUXR"/>
</dbReference>
<dbReference type="SUPFAM" id="SSF48452">
    <property type="entry name" value="TPR-like"/>
    <property type="match status" value="1"/>
</dbReference>
<accession>A0A1H9ETY5</accession>
<dbReference type="PROSITE" id="PS00622">
    <property type="entry name" value="HTH_LUXR_1"/>
    <property type="match status" value="1"/>
</dbReference>
<dbReference type="InterPro" id="IPR011990">
    <property type="entry name" value="TPR-like_helical_dom_sf"/>
</dbReference>
<dbReference type="InterPro" id="IPR049945">
    <property type="entry name" value="AAA_22"/>
</dbReference>
<dbReference type="Pfam" id="PF13401">
    <property type="entry name" value="AAA_22"/>
    <property type="match status" value="1"/>
</dbReference>
<dbReference type="GO" id="GO:0004674">
    <property type="term" value="F:protein serine/threonine kinase activity"/>
    <property type="evidence" value="ECO:0007669"/>
    <property type="project" value="UniProtKB-KW"/>
</dbReference>
<dbReference type="InterPro" id="IPR027417">
    <property type="entry name" value="P-loop_NTPase"/>
</dbReference>